<dbReference type="GO" id="GO:0005524">
    <property type="term" value="F:ATP binding"/>
    <property type="evidence" value="ECO:0007669"/>
    <property type="project" value="UniProtKB-UniRule"/>
</dbReference>
<proteinExistence type="inferred from homology"/>
<evidence type="ECO:0000313" key="13">
    <source>
        <dbReference type="Proteomes" id="UP000218934"/>
    </source>
</evidence>
<evidence type="ECO:0000256" key="10">
    <source>
        <dbReference type="ARBA" id="ARBA00023136"/>
    </source>
</evidence>
<dbReference type="NCBIfam" id="NF001454">
    <property type="entry name" value="PRK00315.1"/>
    <property type="match status" value="1"/>
</dbReference>
<feature type="transmembrane region" description="Helical" evidence="11">
    <location>
        <begin position="12"/>
        <end position="39"/>
    </location>
</feature>
<evidence type="ECO:0000313" key="12">
    <source>
        <dbReference type="EMBL" id="PCE41118.1"/>
    </source>
</evidence>
<sequence>MGNDFTSALRPAIVMTVLFAILLCVAYPMAVLGIGQTIFPSQANGRLVRDGDKIVGSTVIGQAFTNDRYFQTRPSAAGKGYDGLSSSGSNYGPTSQALVDRVKADVEKARGAGVNGPIPGDLVTASGSGLDPDLSPAAALAQVSRVARARGLPKAQLRSLVEASTEEPLLGLLGEPRVNVFALNRQLDQIGAKPSR</sequence>
<gene>
    <name evidence="11" type="primary">kdpC</name>
    <name evidence="12" type="ORF">COO09_16575</name>
</gene>
<evidence type="ECO:0000256" key="1">
    <source>
        <dbReference type="ARBA" id="ARBA00022448"/>
    </source>
</evidence>
<evidence type="ECO:0000256" key="11">
    <source>
        <dbReference type="HAMAP-Rule" id="MF_00276"/>
    </source>
</evidence>
<dbReference type="AlphaFoldDB" id="A0A2A4FUK1"/>
<dbReference type="HAMAP" id="MF_00276">
    <property type="entry name" value="KdpC"/>
    <property type="match status" value="1"/>
</dbReference>
<dbReference type="KEGG" id="rdi:CMV14_16485"/>
<keyword evidence="13" id="KW-1185">Reference proteome</keyword>
<dbReference type="NCBIfam" id="TIGR00681">
    <property type="entry name" value="kdpC"/>
    <property type="match status" value="1"/>
</dbReference>
<keyword evidence="9 11" id="KW-0406">Ion transport</keyword>
<evidence type="ECO:0000256" key="8">
    <source>
        <dbReference type="ARBA" id="ARBA00022989"/>
    </source>
</evidence>
<dbReference type="PANTHER" id="PTHR30042">
    <property type="entry name" value="POTASSIUM-TRANSPORTING ATPASE C CHAIN"/>
    <property type="match status" value="1"/>
</dbReference>
<evidence type="ECO:0000256" key="4">
    <source>
        <dbReference type="ARBA" id="ARBA00022692"/>
    </source>
</evidence>
<keyword evidence="3 11" id="KW-0633">Potassium transport</keyword>
<dbReference type="GO" id="GO:0008556">
    <property type="term" value="F:P-type potassium transmembrane transporter activity"/>
    <property type="evidence" value="ECO:0007669"/>
    <property type="project" value="InterPro"/>
</dbReference>
<dbReference type="InterPro" id="IPR003820">
    <property type="entry name" value="KdpC"/>
</dbReference>
<name>A0A2A4FUK1_9SPHN</name>
<reference evidence="12 13" key="1">
    <citation type="submission" date="2017-09" db="EMBL/GenBank/DDBJ databases">
        <title>The Catabolism of 3,6-Dichlorosalicylic acid is Initiated by the Cytochrome P450 Monooxygenase DsmABC in Rhizorhabdus dicambivorans Ndbn-20.</title>
        <authorList>
            <person name="Na L."/>
        </authorList>
    </citation>
    <scope>NUCLEOTIDE SEQUENCE [LARGE SCALE GENOMIC DNA]</scope>
    <source>
        <strain evidence="12 13">Ndbn-20m</strain>
    </source>
</reference>
<keyword evidence="1 11" id="KW-0813">Transport</keyword>
<evidence type="ECO:0000256" key="9">
    <source>
        <dbReference type="ARBA" id="ARBA00023065"/>
    </source>
</evidence>
<evidence type="ECO:0000256" key="7">
    <source>
        <dbReference type="ARBA" id="ARBA00022958"/>
    </source>
</evidence>
<dbReference type="PIRSF" id="PIRSF001296">
    <property type="entry name" value="K_ATPase_KdpC"/>
    <property type="match status" value="1"/>
</dbReference>
<keyword evidence="10 11" id="KW-0472">Membrane</keyword>
<evidence type="ECO:0000256" key="6">
    <source>
        <dbReference type="ARBA" id="ARBA00022840"/>
    </source>
</evidence>
<dbReference type="GO" id="GO:0005886">
    <property type="term" value="C:plasma membrane"/>
    <property type="evidence" value="ECO:0007669"/>
    <property type="project" value="UniProtKB-SubCell"/>
</dbReference>
<dbReference type="Pfam" id="PF02669">
    <property type="entry name" value="KdpC"/>
    <property type="match status" value="1"/>
</dbReference>
<comment type="subunit">
    <text evidence="11">The system is composed of three essential subunits: KdpA, KdpB and KdpC.</text>
</comment>
<dbReference type="OrthoDB" id="9788285at2"/>
<comment type="function">
    <text evidence="11">Part of the high-affinity ATP-driven potassium transport (or Kdp) system, which catalyzes the hydrolysis of ATP coupled with the electrogenic transport of potassium into the cytoplasm. This subunit acts as a catalytic chaperone that increases the ATP-binding affinity of the ATP-hydrolyzing subunit KdpB by the formation of a transient KdpB/KdpC/ATP ternary complex.</text>
</comment>
<comment type="similarity">
    <text evidence="11">Belongs to the KdpC family.</text>
</comment>
<keyword evidence="4 11" id="KW-0812">Transmembrane</keyword>
<keyword evidence="7 11" id="KW-0630">Potassium</keyword>
<dbReference type="Proteomes" id="UP000218934">
    <property type="component" value="Unassembled WGS sequence"/>
</dbReference>
<comment type="caution">
    <text evidence="12">The sequence shown here is derived from an EMBL/GenBank/DDBJ whole genome shotgun (WGS) entry which is preliminary data.</text>
</comment>
<keyword evidence="2 11" id="KW-1003">Cell membrane</keyword>
<evidence type="ECO:0000256" key="5">
    <source>
        <dbReference type="ARBA" id="ARBA00022741"/>
    </source>
</evidence>
<dbReference type="RefSeq" id="WP_066965139.1">
    <property type="nucleotide sequence ID" value="NZ_CP023449.1"/>
</dbReference>
<evidence type="ECO:0000256" key="2">
    <source>
        <dbReference type="ARBA" id="ARBA00022475"/>
    </source>
</evidence>
<keyword evidence="5 11" id="KW-0547">Nucleotide-binding</keyword>
<organism evidence="12 13">
    <name type="scientific">Rhizorhabdus dicambivorans</name>
    <dbReference type="NCBI Taxonomy" id="1850238"/>
    <lineage>
        <taxon>Bacteria</taxon>
        <taxon>Pseudomonadati</taxon>
        <taxon>Pseudomonadota</taxon>
        <taxon>Alphaproteobacteria</taxon>
        <taxon>Sphingomonadales</taxon>
        <taxon>Sphingomonadaceae</taxon>
        <taxon>Rhizorhabdus</taxon>
    </lineage>
</organism>
<dbReference type="PANTHER" id="PTHR30042:SF2">
    <property type="entry name" value="POTASSIUM-TRANSPORTING ATPASE KDPC SUBUNIT"/>
    <property type="match status" value="1"/>
</dbReference>
<dbReference type="EMBL" id="NWUF01000018">
    <property type="protein sequence ID" value="PCE41118.1"/>
    <property type="molecule type" value="Genomic_DNA"/>
</dbReference>
<protein>
    <recommendedName>
        <fullName evidence="11">Potassium-transporting ATPase KdpC subunit</fullName>
    </recommendedName>
    <alternativeName>
        <fullName evidence="11">ATP phosphohydrolase [potassium-transporting] C chain</fullName>
    </alternativeName>
    <alternativeName>
        <fullName evidence="11">Potassium-binding and translocating subunit C</fullName>
    </alternativeName>
    <alternativeName>
        <fullName evidence="11">Potassium-translocating ATPase C chain</fullName>
    </alternativeName>
</protein>
<comment type="subcellular location">
    <subcellularLocation>
        <location evidence="11">Cell membrane</location>
        <topology evidence="11">Single-pass membrane protein</topology>
    </subcellularLocation>
</comment>
<keyword evidence="6 11" id="KW-0067">ATP-binding</keyword>
<keyword evidence="8 11" id="KW-1133">Transmembrane helix</keyword>
<accession>A0A2A4FUK1</accession>
<evidence type="ECO:0000256" key="3">
    <source>
        <dbReference type="ARBA" id="ARBA00022538"/>
    </source>
</evidence>